<dbReference type="RefSeq" id="WP_121247070.1">
    <property type="nucleotide sequence ID" value="NZ_RBIL01000001.1"/>
</dbReference>
<dbReference type="Proteomes" id="UP000278962">
    <property type="component" value="Unassembled WGS sequence"/>
</dbReference>
<organism evidence="1 2">
    <name type="scientific">Solirubrobacter pauli</name>
    <dbReference type="NCBI Taxonomy" id="166793"/>
    <lineage>
        <taxon>Bacteria</taxon>
        <taxon>Bacillati</taxon>
        <taxon>Actinomycetota</taxon>
        <taxon>Thermoleophilia</taxon>
        <taxon>Solirubrobacterales</taxon>
        <taxon>Solirubrobacteraceae</taxon>
        <taxon>Solirubrobacter</taxon>
    </lineage>
</organism>
<gene>
    <name evidence="1" type="ORF">C8N24_0256</name>
</gene>
<evidence type="ECO:0000313" key="1">
    <source>
        <dbReference type="EMBL" id="RKQ90454.1"/>
    </source>
</evidence>
<dbReference type="OrthoDB" id="7051144at2"/>
<dbReference type="Gene3D" id="1.25.10.10">
    <property type="entry name" value="Leucine-rich Repeat Variant"/>
    <property type="match status" value="1"/>
</dbReference>
<sequence>MSPRAGGEADKIGNRYEGRWAVSWLLAVLAGRVRSIAIEERGRGGEGVEFTVIDNNGAEASHQVKRQRGNRNGWSLRELETEGVLAAAAAQVARGRQFWFVSLVPARDLDELSDQARRSDDLDALRSSISRELNAKFSLLVDIWGDAAQTFEILRGVYVEWPGERHLTATNAALAELLLGAPGAATAACLADLINDHLGETLDAEAIEEALGGYGLARRADTGPQSVNAVKGTLDAWTNSVERELLDPEIPREEAAEVADRLRSGHDKVLLIAGAAGHGKSAVLHQAVRDIAGGWPVLAMRLDDRGEFGSTQELGASLGLDGSPVPILAAAAGGGDCLLVVDQLDALSLASGRLPLRFNHIAKMIEEAAAFPAMRVLLACRQFDIDNDHRLKRLVDKDGPAQQMSIGPLDDAQVTAAVNTMGLDPTRLTSAQLDLLKAPLHLVLLDAIADQPAALAFVSAQGLMDAFYVRKRNISQARRDQPVRFDETVGLLVENMSSHQRLHVPEAVVESAGYMPDAKVLESEHVLVERPGAFTFFHEAFFDHAFARRWLAREQTLVTFLLEGEQELFRRAQVRAVLVYLRDKEPERFVSEVEGLLADHAIRFHIKEVVLALLRDLDEPTAAEWLMVQRVLDSGPAFSDRLVSALRKPAWFDRLDQEGVIAAWLSGDQEQFARAAEVMLSVTKERPDRLSELLDPLKGHDSFGGLMRFIGFRVDVHESRAFFELTLAAVRAGVFDDAAHDLFLGSHALGDEEPEWAVELLRAWLAERPGALDLDADGKVAALDGRDHGTQEIIAAAAAGASAAFAEFTVPYLVSVMALTSDGDRRPKRDRHFGYRTYNNRHHDVDDALLYAARDALRALIAGGQHESAGPLLDQLAADEHDASQWLLYEAMAADGEHYADWAGKLLCEGEHRLLSGYNCNSYWAARALIFAIGPFLSQERFDALEEALISFRPAFESLPFGHGSFTLLSALPEDRLSELARGRLRELRRVFGDEPNPPTGVIVGSVGSPIPAAAIEKMSDEQWLRAVAKHADESRDWSRFTGGATELARDLEQATVADPERFARLALRLDESSHPAYLDGVLRGLRQSEPIAPETVFEVMRHVASLNRRDNDRSLPDALRNYLDADVPTDIIELVIDVALLSPDPEDEAWQREAWAGKRFYNGDPFGNGMNTARGWAALTLGDVLIHDADGSRSALLAPHLAHMATDPSLAVRSCVAHTLAAALRHARAEVAEAFPTLVEAPDELLATRFVEELVIYLGFTDTALVEAMVERMLASNLDAVTQAGGRVAAYAGLELGLPGLLDEAVRSTLPEIRRGAATICAHRLSITAESDRAASALADLFDDADETVRSEAAQVASALREKPLGPHLELIERLIASAAFEPACTQLLITLDRATERVDELIVATTRRFLDCYRGQLSSIATHAAADAREIGTLLLRAYAQAQDAAARGEVLDLIDDLLIEAAYDFAKTVGEAER</sequence>
<keyword evidence="2" id="KW-1185">Reference proteome</keyword>
<reference evidence="1 2" key="1">
    <citation type="submission" date="2018-10" db="EMBL/GenBank/DDBJ databases">
        <title>Genomic Encyclopedia of Archaeal and Bacterial Type Strains, Phase II (KMG-II): from individual species to whole genera.</title>
        <authorList>
            <person name="Goeker M."/>
        </authorList>
    </citation>
    <scope>NUCLEOTIDE SEQUENCE [LARGE SCALE GENOMIC DNA]</scope>
    <source>
        <strain evidence="1 2">DSM 14954</strain>
    </source>
</reference>
<name>A0A660LBQ7_9ACTN</name>
<dbReference type="InterPro" id="IPR016024">
    <property type="entry name" value="ARM-type_fold"/>
</dbReference>
<evidence type="ECO:0000313" key="2">
    <source>
        <dbReference type="Proteomes" id="UP000278962"/>
    </source>
</evidence>
<dbReference type="InterPro" id="IPR011989">
    <property type="entry name" value="ARM-like"/>
</dbReference>
<comment type="caution">
    <text evidence="1">The sequence shown here is derived from an EMBL/GenBank/DDBJ whole genome shotgun (WGS) entry which is preliminary data.</text>
</comment>
<accession>A0A660LBQ7</accession>
<proteinExistence type="predicted"/>
<dbReference type="EMBL" id="RBIL01000001">
    <property type="protein sequence ID" value="RKQ90454.1"/>
    <property type="molecule type" value="Genomic_DNA"/>
</dbReference>
<dbReference type="SUPFAM" id="SSF48371">
    <property type="entry name" value="ARM repeat"/>
    <property type="match status" value="1"/>
</dbReference>
<protein>
    <submittedName>
        <fullName evidence="1">Uncharacterized protein</fullName>
    </submittedName>
</protein>